<evidence type="ECO:0000256" key="11">
    <source>
        <dbReference type="SAM" id="Phobius"/>
    </source>
</evidence>
<feature type="compositionally biased region" description="Pro residues" evidence="10">
    <location>
        <begin position="1"/>
        <end position="23"/>
    </location>
</feature>
<keyword evidence="11" id="KW-1133">Transmembrane helix</keyword>
<keyword evidence="5 8" id="KW-0378">Hydrolase</keyword>
<dbReference type="OrthoDB" id="1657402at2759"/>
<evidence type="ECO:0000256" key="10">
    <source>
        <dbReference type="SAM" id="MobiDB-lite"/>
    </source>
</evidence>
<dbReference type="FunFam" id="3.20.20.80:FF:000115">
    <property type="entry name" value="Beta-galactosidase"/>
    <property type="match status" value="1"/>
</dbReference>
<comment type="catalytic activity">
    <reaction evidence="1 8">
        <text>Hydrolysis of terminal non-reducing beta-D-galactose residues in beta-D-galactosides.</text>
        <dbReference type="EC" id="3.2.1.23"/>
    </reaction>
</comment>
<dbReference type="AlphaFoldDB" id="A0A9E7G232"/>
<evidence type="ECO:0000259" key="14">
    <source>
        <dbReference type="Pfam" id="PF21467"/>
    </source>
</evidence>
<evidence type="ECO:0000256" key="1">
    <source>
        <dbReference type="ARBA" id="ARBA00001412"/>
    </source>
</evidence>
<comment type="similarity">
    <text evidence="2 9">Belongs to the glycosyl hydrolase 35 family.</text>
</comment>
<dbReference type="GO" id="GO:0004565">
    <property type="term" value="F:beta-galactosidase activity"/>
    <property type="evidence" value="ECO:0007669"/>
    <property type="project" value="UniProtKB-EC"/>
</dbReference>
<dbReference type="Gene3D" id="3.20.20.80">
    <property type="entry name" value="Glycosidases"/>
    <property type="match status" value="1"/>
</dbReference>
<dbReference type="InterPro" id="IPR001944">
    <property type="entry name" value="Glycoside_Hdrlase_35"/>
</dbReference>
<keyword evidence="7 8" id="KW-0326">Glycosidase</keyword>
<dbReference type="PROSITE" id="PS01182">
    <property type="entry name" value="GLYCOSYL_HYDROL_F35"/>
    <property type="match status" value="1"/>
</dbReference>
<dbReference type="SUPFAM" id="SSF51445">
    <property type="entry name" value="(Trans)glycosidases"/>
    <property type="match status" value="1"/>
</dbReference>
<dbReference type="Pfam" id="PF21467">
    <property type="entry name" value="BetaGal_gal-bd"/>
    <property type="match status" value="1"/>
</dbReference>
<evidence type="ECO:0000259" key="13">
    <source>
        <dbReference type="Pfam" id="PF21317"/>
    </source>
</evidence>
<dbReference type="InterPro" id="IPR031330">
    <property type="entry name" value="Gly_Hdrlase_35_cat"/>
</dbReference>
<evidence type="ECO:0000313" key="16">
    <source>
        <dbReference type="Proteomes" id="UP001055439"/>
    </source>
</evidence>
<dbReference type="InterPro" id="IPR008979">
    <property type="entry name" value="Galactose-bd-like_sf"/>
</dbReference>
<feature type="transmembrane region" description="Helical" evidence="11">
    <location>
        <begin position="149"/>
        <end position="167"/>
    </location>
</feature>
<protein>
    <recommendedName>
        <fullName evidence="3 8">Beta-galactosidase</fullName>
        <ecNumber evidence="3 8">3.2.1.23</ecNumber>
    </recommendedName>
</protein>
<dbReference type="FunFam" id="2.60.120.260:FF:000021">
    <property type="entry name" value="Beta-galactosidase"/>
    <property type="match status" value="1"/>
</dbReference>
<feature type="transmembrane region" description="Helical" evidence="11">
    <location>
        <begin position="28"/>
        <end position="49"/>
    </location>
</feature>
<dbReference type="EC" id="3.2.1.23" evidence="3 8"/>
<evidence type="ECO:0000256" key="3">
    <source>
        <dbReference type="ARBA" id="ARBA00012756"/>
    </source>
</evidence>
<evidence type="ECO:0000256" key="9">
    <source>
        <dbReference type="RuleBase" id="RU003679"/>
    </source>
</evidence>
<keyword evidence="11" id="KW-0472">Membrane</keyword>
<evidence type="ECO:0000256" key="5">
    <source>
        <dbReference type="ARBA" id="ARBA00022801"/>
    </source>
</evidence>
<feature type="domain" description="Beta-galactosidase 1-like first all-beta" evidence="13">
    <location>
        <begin position="682"/>
        <end position="802"/>
    </location>
</feature>
<evidence type="ECO:0000256" key="6">
    <source>
        <dbReference type="ARBA" id="ARBA00023180"/>
    </source>
</evidence>
<dbReference type="InterPro" id="IPR017853">
    <property type="entry name" value="GH"/>
</dbReference>
<reference evidence="15" key="1">
    <citation type="submission" date="2022-05" db="EMBL/GenBank/DDBJ databases">
        <title>The Musa troglodytarum L. genome provides insights into the mechanism of non-climacteric behaviour and enrichment of carotenoids.</title>
        <authorList>
            <person name="Wang J."/>
        </authorList>
    </citation>
    <scope>NUCLEOTIDE SEQUENCE</scope>
    <source>
        <tissue evidence="15">Leaf</tissue>
    </source>
</reference>
<accession>A0A9E7G232</accession>
<sequence>MASSPPPPSAAAPPPPTPPPPPVAKKGFFRRVLPFFLAANLGIGAYVLIKQLSEKNKEAEEQVTAPATPTESTVTEKKSVVVPIPAPVKVLPPIPEQEQRQLFKWILEEKRKVKPSDPAEKKKLDEEKALLKQHTGRAQRRRMASTRDVELLLLLFLLLTAAAPVFSSSPELSSSPLSFHRSHGSPSIVHSSLGVALSVRAKTRRMASMTRIELLVFFLLTGTSSASPLPPYTSLPFDPPSPPLLPVLEGALSVRDKTRRIPLLLTAAVLGFSSSSVLSSPRSPRYRHGSPFSGQAANDRRFQISDDMFWKDDRPFRIIGGDVHYFRVLPQYWRDRLLRAKALGLNTIQTYVPWNLHEPEPNKWVFEGIVDIEAYLKLAQELGFLVMLRAGPYICAEWDLGGFPAWLLAIEPPLKLRSSDTTFLHYVERWWAILLPKIAPLLYQNGGPIIMVQVENEFGSYGDDKAYLHHLVTLARKHLGHDIILYTTDGGSRETLDKGTIPGEGVFSAVDFSTGEDPWPIFELQKEYNAPGQSPPLSAEFYTGWLTHWGEQIAETDANRTAAALEKILSRNGSAVLYMAHGGTNFGFYSGANTGQNESDYKADLTSYDYDAPIKESGDVDNLKYKALRRVIQEYSGVALSLPPPDNGKKGYGLVTVHKIASFFEVLDDMNNPMTAVESEQPLAMESVGQMFGFLLYVSELPIMGTSSILKIQKVHDRAQVFVSCMSDKNGGSPTHVGVIERWSNGELEIPKVSCSSNISLFILVENMGRVNYGKYIFDRKGILSDVTVDGAVLLGWKMYPISLDICSKLFNVNPIKQVSISRTAEKISAEPGFYEGRFDIYSIEQVKDTFISFRGWNKGIAFVNNFNIGRFWPSFGPQCTLYVPAPILRQGENVVVILELHAPNSGLTINLVKKPDFTCGSKQYQK</sequence>
<proteinExistence type="inferred from homology"/>
<dbReference type="Pfam" id="PF01301">
    <property type="entry name" value="Glyco_hydro_35"/>
    <property type="match status" value="1"/>
</dbReference>
<dbReference type="InterPro" id="IPR048912">
    <property type="entry name" value="BetaGal1-like_ABD1"/>
</dbReference>
<dbReference type="PANTHER" id="PTHR23421">
    <property type="entry name" value="BETA-GALACTOSIDASE RELATED"/>
    <property type="match status" value="1"/>
</dbReference>
<evidence type="ECO:0000256" key="7">
    <source>
        <dbReference type="ARBA" id="ARBA00023295"/>
    </source>
</evidence>
<keyword evidence="11" id="KW-0812">Transmembrane</keyword>
<dbReference type="Gene3D" id="2.60.120.260">
    <property type="entry name" value="Galactose-binding domain-like"/>
    <property type="match status" value="2"/>
</dbReference>
<dbReference type="Pfam" id="PF21317">
    <property type="entry name" value="BetaGal_ABD_1"/>
    <property type="match status" value="1"/>
</dbReference>
<dbReference type="InterPro" id="IPR019801">
    <property type="entry name" value="Glyco_hydro_35_CS"/>
</dbReference>
<organism evidence="15 16">
    <name type="scientific">Musa troglodytarum</name>
    <name type="common">fe'i banana</name>
    <dbReference type="NCBI Taxonomy" id="320322"/>
    <lineage>
        <taxon>Eukaryota</taxon>
        <taxon>Viridiplantae</taxon>
        <taxon>Streptophyta</taxon>
        <taxon>Embryophyta</taxon>
        <taxon>Tracheophyta</taxon>
        <taxon>Spermatophyta</taxon>
        <taxon>Magnoliopsida</taxon>
        <taxon>Liliopsida</taxon>
        <taxon>Zingiberales</taxon>
        <taxon>Musaceae</taxon>
        <taxon>Musa</taxon>
    </lineage>
</organism>
<evidence type="ECO:0000259" key="12">
    <source>
        <dbReference type="Pfam" id="PF01301"/>
    </source>
</evidence>
<feature type="region of interest" description="Disordered" evidence="10">
    <location>
        <begin position="1"/>
        <end position="24"/>
    </location>
</feature>
<dbReference type="Proteomes" id="UP001055439">
    <property type="component" value="Chromosome 5"/>
</dbReference>
<dbReference type="PRINTS" id="PR00742">
    <property type="entry name" value="GLHYDRLASE35"/>
</dbReference>
<keyword evidence="6" id="KW-0325">Glycoprotein</keyword>
<evidence type="ECO:0000256" key="4">
    <source>
        <dbReference type="ARBA" id="ARBA00022729"/>
    </source>
</evidence>
<name>A0A9E7G232_9LILI</name>
<dbReference type="GO" id="GO:0005975">
    <property type="term" value="P:carbohydrate metabolic process"/>
    <property type="evidence" value="ECO:0007669"/>
    <property type="project" value="InterPro"/>
</dbReference>
<keyword evidence="16" id="KW-1185">Reference proteome</keyword>
<dbReference type="InterPro" id="IPR048913">
    <property type="entry name" value="BetaGal_gal-bd"/>
</dbReference>
<evidence type="ECO:0000256" key="2">
    <source>
        <dbReference type="ARBA" id="ARBA00009809"/>
    </source>
</evidence>
<dbReference type="EMBL" id="CP097507">
    <property type="protein sequence ID" value="URE07411.1"/>
    <property type="molecule type" value="Genomic_DNA"/>
</dbReference>
<feature type="domain" description="Beta-galactosidase galactose-binding" evidence="14">
    <location>
        <begin position="832"/>
        <end position="894"/>
    </location>
</feature>
<evidence type="ECO:0000256" key="8">
    <source>
        <dbReference type="RuleBase" id="RU000675"/>
    </source>
</evidence>
<keyword evidence="4" id="KW-0732">Signal</keyword>
<gene>
    <name evidence="15" type="ORF">MUK42_20988</name>
</gene>
<feature type="domain" description="Glycoside hydrolase 35 catalytic" evidence="12">
    <location>
        <begin position="309"/>
        <end position="634"/>
    </location>
</feature>
<dbReference type="SUPFAM" id="SSF49785">
    <property type="entry name" value="Galactose-binding domain-like"/>
    <property type="match status" value="1"/>
</dbReference>
<evidence type="ECO:0000313" key="15">
    <source>
        <dbReference type="EMBL" id="URE07411.1"/>
    </source>
</evidence>